<name>A0A484MXU6_9ASTE</name>
<organism evidence="1 2">
    <name type="scientific">Cuscuta campestris</name>
    <dbReference type="NCBI Taxonomy" id="132261"/>
    <lineage>
        <taxon>Eukaryota</taxon>
        <taxon>Viridiplantae</taxon>
        <taxon>Streptophyta</taxon>
        <taxon>Embryophyta</taxon>
        <taxon>Tracheophyta</taxon>
        <taxon>Spermatophyta</taxon>
        <taxon>Magnoliopsida</taxon>
        <taxon>eudicotyledons</taxon>
        <taxon>Gunneridae</taxon>
        <taxon>Pentapetalae</taxon>
        <taxon>asterids</taxon>
        <taxon>lamiids</taxon>
        <taxon>Solanales</taxon>
        <taxon>Convolvulaceae</taxon>
        <taxon>Cuscuteae</taxon>
        <taxon>Cuscuta</taxon>
        <taxon>Cuscuta subgen. Grammica</taxon>
        <taxon>Cuscuta sect. Cleistogrammica</taxon>
    </lineage>
</organism>
<dbReference type="Gene3D" id="2.120.10.80">
    <property type="entry name" value="Kelch-type beta propeller"/>
    <property type="match status" value="1"/>
</dbReference>
<dbReference type="SUPFAM" id="SSF50965">
    <property type="entry name" value="Galactose oxidase, central domain"/>
    <property type="match status" value="1"/>
</dbReference>
<dbReference type="Proteomes" id="UP000595140">
    <property type="component" value="Unassembled WGS sequence"/>
</dbReference>
<proteinExistence type="predicted"/>
<evidence type="ECO:0000313" key="2">
    <source>
        <dbReference type="Proteomes" id="UP000595140"/>
    </source>
</evidence>
<gene>
    <name evidence="1" type="ORF">CCAM_LOCUS34762</name>
</gene>
<accession>A0A484MXU6</accession>
<dbReference type="EMBL" id="OOIL02004716">
    <property type="protein sequence ID" value="VFQ92986.1"/>
    <property type="molecule type" value="Genomic_DNA"/>
</dbReference>
<dbReference type="AlphaFoldDB" id="A0A484MXU6"/>
<reference evidence="1 2" key="1">
    <citation type="submission" date="2018-04" db="EMBL/GenBank/DDBJ databases">
        <authorList>
            <person name="Vogel A."/>
        </authorList>
    </citation>
    <scope>NUCLEOTIDE SEQUENCE [LARGE SCALE GENOMIC DNA]</scope>
</reference>
<protein>
    <recommendedName>
        <fullName evidence="3">F-box associated domain-containing protein</fullName>
    </recommendedName>
</protein>
<keyword evidence="2" id="KW-1185">Reference proteome</keyword>
<sequence>MEGEGIGSTMQGKDSKTTEIERGVIMEEEEPAFVVCGERDLPGDELPRKGLAEFHKVFLGGKGKVVENAYPPLLSSLGAFCLVALPPPKEGGGGGPTVYMVGGLGPGEIGPPNDEDDDKLVLYPGGCRLVDGDPPRWERIQTPIHNGRYSTCAVHQGKIYCFGSYDVVPEVFDPLDGNWHKSLLSNPPHSIRDLRVYSPVLPHPSKHRILIHLSDGSLWAFYPPTRLSTFAWGRVASHFDHWGDVVAVYENLIFIHDVYTPSSFFVYDLDTSKWLDVVWSSETCVNYGYNITCVGFDSLHCVGDGVFWAASWLPSIEHNEPVYIYFLKFKAEYVLATSTIRLTPLTSQMHPIPGDTVDHFLLLPP</sequence>
<dbReference type="OrthoDB" id="1438657at2759"/>
<dbReference type="InterPro" id="IPR015915">
    <property type="entry name" value="Kelch-typ_b-propeller"/>
</dbReference>
<dbReference type="InterPro" id="IPR011043">
    <property type="entry name" value="Gal_Oxase/kelch_b-propeller"/>
</dbReference>
<evidence type="ECO:0008006" key="3">
    <source>
        <dbReference type="Google" id="ProtNLM"/>
    </source>
</evidence>
<evidence type="ECO:0000313" key="1">
    <source>
        <dbReference type="EMBL" id="VFQ92986.1"/>
    </source>
</evidence>